<dbReference type="AlphaFoldDB" id="A0A2T7P9Q5"/>
<reference evidence="2 3" key="1">
    <citation type="submission" date="2018-04" db="EMBL/GenBank/DDBJ databases">
        <title>The genome of golden apple snail Pomacea canaliculata provides insight into stress tolerance and invasive adaptation.</title>
        <authorList>
            <person name="Liu C."/>
            <person name="Liu B."/>
            <person name="Ren Y."/>
            <person name="Zhang Y."/>
            <person name="Wang H."/>
            <person name="Li S."/>
            <person name="Jiang F."/>
            <person name="Yin L."/>
            <person name="Zhang G."/>
            <person name="Qian W."/>
            <person name="Fan W."/>
        </authorList>
    </citation>
    <scope>NUCLEOTIDE SEQUENCE [LARGE SCALE GENOMIC DNA]</scope>
    <source>
        <strain evidence="2">SZHN2017</strain>
        <tissue evidence="2">Muscle</tissue>
    </source>
</reference>
<feature type="coiled-coil region" evidence="1">
    <location>
        <begin position="374"/>
        <end position="408"/>
    </location>
</feature>
<evidence type="ECO:0008006" key="4">
    <source>
        <dbReference type="Google" id="ProtNLM"/>
    </source>
</evidence>
<keyword evidence="1" id="KW-0175">Coiled coil</keyword>
<organism evidence="2 3">
    <name type="scientific">Pomacea canaliculata</name>
    <name type="common">Golden apple snail</name>
    <dbReference type="NCBI Taxonomy" id="400727"/>
    <lineage>
        <taxon>Eukaryota</taxon>
        <taxon>Metazoa</taxon>
        <taxon>Spiralia</taxon>
        <taxon>Lophotrochozoa</taxon>
        <taxon>Mollusca</taxon>
        <taxon>Gastropoda</taxon>
        <taxon>Caenogastropoda</taxon>
        <taxon>Architaenioglossa</taxon>
        <taxon>Ampullarioidea</taxon>
        <taxon>Ampullariidae</taxon>
        <taxon>Pomacea</taxon>
    </lineage>
</organism>
<evidence type="ECO:0000313" key="3">
    <source>
        <dbReference type="Proteomes" id="UP000245119"/>
    </source>
</evidence>
<dbReference type="OrthoDB" id="6286837at2759"/>
<name>A0A2T7P9Q5_POMCA</name>
<dbReference type="Proteomes" id="UP000245119">
    <property type="component" value="Linkage Group LG5"/>
</dbReference>
<dbReference type="EMBL" id="PZQS01000005">
    <property type="protein sequence ID" value="PVD30136.1"/>
    <property type="molecule type" value="Genomic_DNA"/>
</dbReference>
<evidence type="ECO:0000256" key="1">
    <source>
        <dbReference type="SAM" id="Coils"/>
    </source>
</evidence>
<sequence>MPPATGLAFYRKKQTLENLSSEQPQSLQSVYTIVRDSIAGILDHVTSLEHAYYGPEGSLEAEVQHWMPIIHRVIRPARFSDLISRAQLDAIADRVQDVTDKIAVTEDEVREVYECVNKALNSVRQGMREDIDLLEKLLEFVGRYCRSFSPPEGESLLETATNYEKQLREMRRAVSINLRNILLTVDKFEKETLKIHQFDFVMKEAGEKAGCSQAAFLLIFPAACHHLRNACRGLEMWLDADAAYADYLRLDIEDLVQKRALQARVVQQYVTSAGEHEHRIKNISREIAASGKELTRLLPKQKNLAKEERGLRDENHDVLVDLDIKEYRRQEMRILGHDDSDAYSALLKEIDVLRKRRPAIDRKLKELGIKQSMIEEKRTRCQSLARELEAARADLRGSRRAARKAEVEMEKIDACLQRLREILRLKTSSETLKKIFHNLPLTSLHPASHTGRRTRKDRLQSLCQIVAKAIDGDWVRLYQALLFHPPRGTQIILNDVDDICTRFMRHSMDEQAAQSLAKALCQERLTTTTTHTGERECMNELEREHECK</sequence>
<gene>
    <name evidence="2" type="ORF">C0Q70_09398</name>
</gene>
<keyword evidence="3" id="KW-1185">Reference proteome</keyword>
<evidence type="ECO:0000313" key="2">
    <source>
        <dbReference type="EMBL" id="PVD30136.1"/>
    </source>
</evidence>
<protein>
    <recommendedName>
        <fullName evidence="4">Death domain-containing protein</fullName>
    </recommendedName>
</protein>
<comment type="caution">
    <text evidence="2">The sequence shown here is derived from an EMBL/GenBank/DDBJ whole genome shotgun (WGS) entry which is preliminary data.</text>
</comment>
<proteinExistence type="predicted"/>
<accession>A0A2T7P9Q5</accession>